<keyword evidence="8" id="KW-0547">Nucleotide-binding</keyword>
<dbReference type="Gene3D" id="3.40.1110.10">
    <property type="entry name" value="Calcium-transporting ATPase, cytoplasmic domain N"/>
    <property type="match status" value="1"/>
</dbReference>
<feature type="transmembrane region" description="Helical" evidence="23">
    <location>
        <begin position="343"/>
        <end position="366"/>
    </location>
</feature>
<dbReference type="GO" id="GO:0005524">
    <property type="term" value="F:ATP binding"/>
    <property type="evidence" value="ECO:0007669"/>
    <property type="project" value="UniProtKB-KW"/>
</dbReference>
<dbReference type="Gene3D" id="2.70.150.10">
    <property type="entry name" value="Calcium-transporting ATPase, cytoplasmic transduction domain A"/>
    <property type="match status" value="2"/>
</dbReference>
<dbReference type="PROSITE" id="PS00154">
    <property type="entry name" value="ATPASE_E1_E2"/>
    <property type="match status" value="1"/>
</dbReference>
<feature type="region of interest" description="Disordered" evidence="22">
    <location>
        <begin position="78"/>
        <end position="101"/>
    </location>
</feature>
<evidence type="ECO:0000256" key="14">
    <source>
        <dbReference type="ARBA" id="ARBA00023053"/>
    </source>
</evidence>
<evidence type="ECO:0000313" key="25">
    <source>
        <dbReference type="EMBL" id="PWN97138.1"/>
    </source>
</evidence>
<feature type="region of interest" description="Disordered" evidence="22">
    <location>
        <begin position="468"/>
        <end position="511"/>
    </location>
</feature>
<keyword evidence="15" id="KW-0406">Ion transport</keyword>
<feature type="compositionally biased region" description="Acidic residues" evidence="22">
    <location>
        <begin position="493"/>
        <end position="502"/>
    </location>
</feature>
<evidence type="ECO:0000256" key="2">
    <source>
        <dbReference type="ARBA" id="ARBA00004651"/>
    </source>
</evidence>
<protein>
    <recommendedName>
        <fullName evidence="19">P-type Na(+) transporter</fullName>
        <ecNumber evidence="19">7.2.2.3</ecNumber>
    </recommendedName>
</protein>
<keyword evidence="9" id="KW-0067">ATP-binding</keyword>
<dbReference type="SUPFAM" id="SSF81665">
    <property type="entry name" value="Calcium ATPase, transmembrane domain M"/>
    <property type="match status" value="1"/>
</dbReference>
<feature type="domain" description="Cation-transporting P-type ATPase N-terminal" evidence="24">
    <location>
        <begin position="62"/>
        <end position="136"/>
    </location>
</feature>
<feature type="transmembrane region" description="Helical" evidence="23">
    <location>
        <begin position="1006"/>
        <end position="1028"/>
    </location>
</feature>
<dbReference type="EMBL" id="KZ819296">
    <property type="protein sequence ID" value="PWN97138.1"/>
    <property type="molecule type" value="Genomic_DNA"/>
</dbReference>
<dbReference type="InterPro" id="IPR001757">
    <property type="entry name" value="P_typ_ATPase"/>
</dbReference>
<dbReference type="AlphaFoldDB" id="A0A316Z820"/>
<dbReference type="FunFam" id="3.40.50.1000:FF:000047">
    <property type="entry name" value="Sodium P-type ATPase"/>
    <property type="match status" value="1"/>
</dbReference>
<dbReference type="SUPFAM" id="SSF81653">
    <property type="entry name" value="Calcium ATPase, transduction domain A"/>
    <property type="match status" value="1"/>
</dbReference>
<dbReference type="Gene3D" id="3.40.50.1000">
    <property type="entry name" value="HAD superfamily/HAD-like"/>
    <property type="match status" value="1"/>
</dbReference>
<evidence type="ECO:0000259" key="24">
    <source>
        <dbReference type="SMART" id="SM00831"/>
    </source>
</evidence>
<dbReference type="GO" id="GO:0016887">
    <property type="term" value="F:ATP hydrolysis activity"/>
    <property type="evidence" value="ECO:0007669"/>
    <property type="project" value="InterPro"/>
</dbReference>
<dbReference type="Pfam" id="PF00690">
    <property type="entry name" value="Cation_ATPase_N"/>
    <property type="match status" value="1"/>
</dbReference>
<dbReference type="InterPro" id="IPR023298">
    <property type="entry name" value="ATPase_P-typ_TM_dom_sf"/>
</dbReference>
<feature type="transmembrane region" description="Helical" evidence="23">
    <location>
        <begin position="1056"/>
        <end position="1075"/>
    </location>
</feature>
<dbReference type="InterPro" id="IPR036412">
    <property type="entry name" value="HAD-like_sf"/>
</dbReference>
<dbReference type="STRING" id="58919.A0A316Z820"/>
<keyword evidence="13 23" id="KW-1133">Transmembrane helix</keyword>
<keyword evidence="11" id="KW-0630">Potassium</keyword>
<dbReference type="SFLD" id="SFLDG00002">
    <property type="entry name" value="C1.7:_P-type_atpase_like"/>
    <property type="match status" value="1"/>
</dbReference>
<evidence type="ECO:0000256" key="3">
    <source>
        <dbReference type="ARBA" id="ARBA00022448"/>
    </source>
</evidence>
<evidence type="ECO:0000256" key="23">
    <source>
        <dbReference type="SAM" id="Phobius"/>
    </source>
</evidence>
<evidence type="ECO:0000256" key="6">
    <source>
        <dbReference type="ARBA" id="ARBA00022692"/>
    </source>
</evidence>
<feature type="transmembrane region" description="Helical" evidence="23">
    <location>
        <begin position="878"/>
        <end position="899"/>
    </location>
</feature>
<sequence>MSALPERSETMTQATTVDGRGSSPERTPSNEKPSPSSGGGNADGDPSKAPQGPIEKEDALERAYQFPSAAVVEALGSDETQGLSDAEAKRRPEEYGPNQLEGGDEISKIQILIHQVANAMTLVLILAMAVAFGIQSWIEGGVLAGVVAINVLVGYFQELSAEKTMNALRSLASPTARVIRDGHSSLIPAGELVPGDVIELNVGDTIPADVRLVEAMNFESDEALLTGESMPVAKDASLAFGRADGGEVDVGVGDRINMAYSSANVTKGRATGVVVGTGMKTQIGLIAEALRGADRAQKVRDVKRNAHGKAGPHRYVQAGALTAWDKIARFLGLTKGTPLQRKLSLLAVALFFIAVIFAIIVFLGNLDANASPWSSQEVAIYAVATGTSMIPASLTAVLTITMSMGSRAMVKRHVIVRKLESLEALGGVTDICSDKTGTLTQGKMVVRKAWVPATGVYTVSATNEPFNPTLGEITRGKAEPRSLPKGKDGRPIEDEDDNDETVTDGQAGPSKIRDNKHFVNFLNVSTLCNLAKVFREKESGEWTAHGDPTECAIQTWACRFGWARSNLTHIGNKAADEDAEVPDDKEKELEKAKGDAPWRQIAEYPFDSSIKRMAVTYHHNETNSDWAMMKGATERVIEMCRVSQHADSQEEMTEEYKERIMDNAEALASTGLRVLALAQRELSSSEASQGTELKREDVEKDMIFLGLVGIYDPPRPETAGAVQMCKTAGIKVHMATGDHISTARAIAVDVGIVPRHTAHLSKREADALVMTASQFDKMSEEEIDDLPQLPLVIARCSPQTKVRLIEALHRRGLYAAMTGDGVNDSPSLKQADVGIAMGQAGSDVAKDASDIVLTDDNFASIPNAIEEGRRMADNIKRFVLHLLAQNIAQACVLLIGLAFKDEDPGFSVFPLSPIEVIWIIMITSGLPAMGLGLQPAEEDVMRRPPDDLKWGLFAPEVMVDTVVYGFWMAALVLATFTLSLFGFGPSELGMNCNRSLAPGDGCENVYRARGACFTFLTWASVLLAWEVVSMRRSFFRMRNTHPIWQQWAVDVYRNKALFYSVVFALVTVFPILYIPGLNRYIFLHQGISWEWAIVIVCVVLFVMGIEAWKWGKRVYFRRHEVDTVRAADEEAALDKTPAATRAKNTPMGSRSQTLEVANGNARMGRPMEDDLPRRLSERLTTFAEKA</sequence>
<comment type="catalytic activity">
    <reaction evidence="21">
        <text>Na(+)(in) + ATP + H2O = Na(+)(out) + ADP + phosphate + H(+)</text>
        <dbReference type="Rhea" id="RHEA:14633"/>
        <dbReference type="ChEBI" id="CHEBI:15377"/>
        <dbReference type="ChEBI" id="CHEBI:15378"/>
        <dbReference type="ChEBI" id="CHEBI:29101"/>
        <dbReference type="ChEBI" id="CHEBI:30616"/>
        <dbReference type="ChEBI" id="CHEBI:43474"/>
        <dbReference type="ChEBI" id="CHEBI:456216"/>
        <dbReference type="EC" id="7.2.2.3"/>
    </reaction>
    <physiologicalReaction direction="left-to-right" evidence="21">
        <dbReference type="Rhea" id="RHEA:14634"/>
    </physiologicalReaction>
</comment>
<evidence type="ECO:0000256" key="20">
    <source>
        <dbReference type="ARBA" id="ARBA00048599"/>
    </source>
</evidence>
<feature type="transmembrane region" description="Helical" evidence="23">
    <location>
        <begin position="962"/>
        <end position="986"/>
    </location>
</feature>
<feature type="compositionally biased region" description="Basic and acidic residues" evidence="22">
    <location>
        <begin position="582"/>
        <end position="594"/>
    </location>
</feature>
<dbReference type="InterPro" id="IPR008250">
    <property type="entry name" value="ATPase_P-typ_transduc_dom_A_sf"/>
</dbReference>
<evidence type="ECO:0000256" key="17">
    <source>
        <dbReference type="ARBA" id="ARBA00023201"/>
    </source>
</evidence>
<keyword evidence="16 23" id="KW-0472">Membrane</keyword>
<dbReference type="InterPro" id="IPR006414">
    <property type="entry name" value="P-type_ATPase_IID"/>
</dbReference>
<feature type="region of interest" description="Disordered" evidence="22">
    <location>
        <begin position="1138"/>
        <end position="1171"/>
    </location>
</feature>
<evidence type="ECO:0000256" key="1">
    <source>
        <dbReference type="ARBA" id="ARBA00001946"/>
    </source>
</evidence>
<evidence type="ECO:0000256" key="13">
    <source>
        <dbReference type="ARBA" id="ARBA00022989"/>
    </source>
</evidence>
<comment type="similarity">
    <text evidence="18">Belongs to the cation transport ATPase (P-type) (TC 3.A.3) family. Type IID subfamily.</text>
</comment>
<keyword evidence="12" id="KW-1278">Translocase</keyword>
<comment type="catalytic activity">
    <reaction evidence="20">
        <text>K(+)(in) + ATP + H2O = K(+)(out) + ADP + phosphate + H(+)</text>
        <dbReference type="Rhea" id="RHEA:75815"/>
        <dbReference type="ChEBI" id="CHEBI:15377"/>
        <dbReference type="ChEBI" id="CHEBI:15378"/>
        <dbReference type="ChEBI" id="CHEBI:29103"/>
        <dbReference type="ChEBI" id="CHEBI:30616"/>
        <dbReference type="ChEBI" id="CHEBI:43474"/>
        <dbReference type="ChEBI" id="CHEBI:456216"/>
    </reaction>
</comment>
<dbReference type="FunFam" id="3.40.1110.10:FF:000039">
    <property type="entry name" value="Sodium P-type ATPase"/>
    <property type="match status" value="1"/>
</dbReference>
<dbReference type="PANTHER" id="PTHR42861">
    <property type="entry name" value="CALCIUM-TRANSPORTING ATPASE"/>
    <property type="match status" value="1"/>
</dbReference>
<keyword evidence="7" id="KW-0479">Metal-binding</keyword>
<comment type="subcellular location">
    <subcellularLocation>
        <location evidence="2">Cell membrane</location>
        <topology evidence="2">Multi-pass membrane protein</topology>
    </subcellularLocation>
</comment>
<keyword evidence="17" id="KW-0739">Sodium transport</keyword>
<dbReference type="InterPro" id="IPR044492">
    <property type="entry name" value="P_typ_ATPase_HD_dom"/>
</dbReference>
<keyword evidence="26" id="KW-1185">Reference proteome</keyword>
<keyword evidence="14" id="KW-0915">Sodium</keyword>
<name>A0A316Z820_9BASI</name>
<evidence type="ECO:0000256" key="12">
    <source>
        <dbReference type="ARBA" id="ARBA00022967"/>
    </source>
</evidence>
<dbReference type="GO" id="GO:0046872">
    <property type="term" value="F:metal ion binding"/>
    <property type="evidence" value="ECO:0007669"/>
    <property type="project" value="UniProtKB-KW"/>
</dbReference>
<dbReference type="SUPFAM" id="SSF56784">
    <property type="entry name" value="HAD-like"/>
    <property type="match status" value="1"/>
</dbReference>
<evidence type="ECO:0000256" key="4">
    <source>
        <dbReference type="ARBA" id="ARBA00022475"/>
    </source>
</evidence>
<evidence type="ECO:0000256" key="10">
    <source>
        <dbReference type="ARBA" id="ARBA00022842"/>
    </source>
</evidence>
<dbReference type="SFLD" id="SFLDS00003">
    <property type="entry name" value="Haloacid_Dehalogenase"/>
    <property type="match status" value="1"/>
</dbReference>
<keyword evidence="3" id="KW-0813">Transport</keyword>
<evidence type="ECO:0000256" key="15">
    <source>
        <dbReference type="ARBA" id="ARBA00023065"/>
    </source>
</evidence>
<evidence type="ECO:0000256" key="8">
    <source>
        <dbReference type="ARBA" id="ARBA00022741"/>
    </source>
</evidence>
<feature type="transmembrane region" description="Helical" evidence="23">
    <location>
        <begin position="1087"/>
        <end position="1108"/>
    </location>
</feature>
<evidence type="ECO:0000256" key="11">
    <source>
        <dbReference type="ARBA" id="ARBA00022958"/>
    </source>
</evidence>
<dbReference type="NCBIfam" id="TIGR01494">
    <property type="entry name" value="ATPase_P-type"/>
    <property type="match status" value="2"/>
</dbReference>
<evidence type="ECO:0000256" key="19">
    <source>
        <dbReference type="ARBA" id="ARBA00035029"/>
    </source>
</evidence>
<dbReference type="GO" id="GO:0008554">
    <property type="term" value="F:P-type sodium transporter activity"/>
    <property type="evidence" value="ECO:0007669"/>
    <property type="project" value="UniProtKB-EC"/>
</dbReference>
<gene>
    <name evidence="25" type="ORF">FA09DRAFT_330781</name>
</gene>
<evidence type="ECO:0000256" key="5">
    <source>
        <dbReference type="ARBA" id="ARBA00022538"/>
    </source>
</evidence>
<evidence type="ECO:0000256" key="7">
    <source>
        <dbReference type="ARBA" id="ARBA00022723"/>
    </source>
</evidence>
<dbReference type="InterPro" id="IPR004014">
    <property type="entry name" value="ATPase_P-typ_cation-transptr_N"/>
</dbReference>
<evidence type="ECO:0000256" key="16">
    <source>
        <dbReference type="ARBA" id="ARBA00023136"/>
    </source>
</evidence>
<dbReference type="Pfam" id="PF13246">
    <property type="entry name" value="Cation_ATPase"/>
    <property type="match status" value="1"/>
</dbReference>
<dbReference type="OrthoDB" id="3352408at2759"/>
<dbReference type="FunFam" id="1.20.1110.10:FF:000015">
    <property type="entry name" value="Sodium ion P-type ATPase"/>
    <property type="match status" value="1"/>
</dbReference>
<dbReference type="SMART" id="SM00831">
    <property type="entry name" value="Cation_ATPase_N"/>
    <property type="match status" value="1"/>
</dbReference>
<dbReference type="SUPFAM" id="SSF81660">
    <property type="entry name" value="Metal cation-transporting ATPase, ATP-binding domain N"/>
    <property type="match status" value="1"/>
</dbReference>
<dbReference type="InterPro" id="IPR018303">
    <property type="entry name" value="ATPase_P-typ_P_site"/>
</dbReference>
<keyword evidence="10" id="KW-0460">Magnesium</keyword>
<dbReference type="PRINTS" id="PR00119">
    <property type="entry name" value="CATATPASE"/>
</dbReference>
<organism evidence="25 26">
    <name type="scientific">Tilletiopsis washingtonensis</name>
    <dbReference type="NCBI Taxonomy" id="58919"/>
    <lineage>
        <taxon>Eukaryota</taxon>
        <taxon>Fungi</taxon>
        <taxon>Dikarya</taxon>
        <taxon>Basidiomycota</taxon>
        <taxon>Ustilaginomycotina</taxon>
        <taxon>Exobasidiomycetes</taxon>
        <taxon>Entylomatales</taxon>
        <taxon>Entylomatales incertae sedis</taxon>
        <taxon>Tilletiopsis</taxon>
    </lineage>
</organism>
<dbReference type="Proteomes" id="UP000245946">
    <property type="component" value="Unassembled WGS sequence"/>
</dbReference>
<keyword evidence="6 23" id="KW-0812">Transmembrane</keyword>
<dbReference type="GO" id="GO:0005886">
    <property type="term" value="C:plasma membrane"/>
    <property type="evidence" value="ECO:0007669"/>
    <property type="project" value="UniProtKB-SubCell"/>
</dbReference>
<dbReference type="Pfam" id="PF00122">
    <property type="entry name" value="E1-E2_ATPase"/>
    <property type="match status" value="1"/>
</dbReference>
<dbReference type="GeneID" id="37270288"/>
<feature type="compositionally biased region" description="Polar residues" evidence="22">
    <location>
        <begin position="24"/>
        <end position="36"/>
    </location>
</feature>
<feature type="region of interest" description="Disordered" evidence="22">
    <location>
        <begin position="575"/>
        <end position="594"/>
    </location>
</feature>
<accession>A0A316Z820</accession>
<feature type="compositionally biased region" description="Polar residues" evidence="22">
    <location>
        <begin position="1142"/>
        <end position="1155"/>
    </location>
</feature>
<proteinExistence type="inferred from homology"/>
<evidence type="ECO:0000313" key="26">
    <source>
        <dbReference type="Proteomes" id="UP000245946"/>
    </source>
</evidence>
<dbReference type="Gene3D" id="1.20.1110.10">
    <property type="entry name" value="Calcium-transporting ATPase, transmembrane domain"/>
    <property type="match status" value="2"/>
</dbReference>
<dbReference type="GO" id="GO:0006813">
    <property type="term" value="P:potassium ion transport"/>
    <property type="evidence" value="ECO:0007669"/>
    <property type="project" value="UniProtKB-KW"/>
</dbReference>
<evidence type="ECO:0000256" key="22">
    <source>
        <dbReference type="SAM" id="MobiDB-lite"/>
    </source>
</evidence>
<feature type="transmembrane region" description="Helical" evidence="23">
    <location>
        <begin position="911"/>
        <end position="933"/>
    </location>
</feature>
<reference evidence="25 26" key="1">
    <citation type="journal article" date="2018" name="Mol. Biol. Evol.">
        <title>Broad Genomic Sampling Reveals a Smut Pathogenic Ancestry of the Fungal Clade Ustilaginomycotina.</title>
        <authorList>
            <person name="Kijpornyongpan T."/>
            <person name="Mondo S.J."/>
            <person name="Barry K."/>
            <person name="Sandor L."/>
            <person name="Lee J."/>
            <person name="Lipzen A."/>
            <person name="Pangilinan J."/>
            <person name="LaButti K."/>
            <person name="Hainaut M."/>
            <person name="Henrissat B."/>
            <person name="Grigoriev I.V."/>
            <person name="Spatafora J.W."/>
            <person name="Aime M.C."/>
        </authorList>
    </citation>
    <scope>NUCLEOTIDE SEQUENCE [LARGE SCALE GENOMIC DNA]</scope>
    <source>
        <strain evidence="25 26">MCA 4186</strain>
    </source>
</reference>
<feature type="region of interest" description="Disordered" evidence="22">
    <location>
        <begin position="1"/>
        <end position="60"/>
    </location>
</feature>
<evidence type="ECO:0000256" key="18">
    <source>
        <dbReference type="ARBA" id="ARBA00035017"/>
    </source>
</evidence>
<feature type="compositionally biased region" description="Basic and acidic residues" evidence="22">
    <location>
        <begin position="474"/>
        <end position="492"/>
    </location>
</feature>
<keyword evidence="5" id="KW-0633">Potassium transport</keyword>
<dbReference type="InterPro" id="IPR023214">
    <property type="entry name" value="HAD_sf"/>
</dbReference>
<feature type="transmembrane region" description="Helical" evidence="23">
    <location>
        <begin position="140"/>
        <end position="156"/>
    </location>
</feature>
<dbReference type="EC" id="7.2.2.3" evidence="19"/>
<dbReference type="InterPro" id="IPR006068">
    <property type="entry name" value="ATPase_P-typ_cation-transptr_C"/>
</dbReference>
<dbReference type="Pfam" id="PF00689">
    <property type="entry name" value="Cation_ATPase_C"/>
    <property type="match status" value="1"/>
</dbReference>
<dbReference type="InterPro" id="IPR059000">
    <property type="entry name" value="ATPase_P-type_domA"/>
</dbReference>
<dbReference type="RefSeq" id="XP_025597417.1">
    <property type="nucleotide sequence ID" value="XM_025742744.1"/>
</dbReference>
<evidence type="ECO:0000256" key="21">
    <source>
        <dbReference type="ARBA" id="ARBA00049499"/>
    </source>
</evidence>
<keyword evidence="4" id="KW-1003">Cell membrane</keyword>
<comment type="cofactor">
    <cofactor evidence="1">
        <name>Mg(2+)</name>
        <dbReference type="ChEBI" id="CHEBI:18420"/>
    </cofactor>
</comment>
<dbReference type="SFLD" id="SFLDF00027">
    <property type="entry name" value="p-type_atpase"/>
    <property type="match status" value="1"/>
</dbReference>
<dbReference type="InterPro" id="IPR023299">
    <property type="entry name" value="ATPase_P-typ_cyto_dom_N"/>
</dbReference>
<evidence type="ECO:0000256" key="9">
    <source>
        <dbReference type="ARBA" id="ARBA00022840"/>
    </source>
</evidence>
<feature type="transmembrane region" description="Helical" evidence="23">
    <location>
        <begin position="116"/>
        <end position="134"/>
    </location>
</feature>
<dbReference type="NCBIfam" id="TIGR01523">
    <property type="entry name" value="ATPase-IID_K-Na"/>
    <property type="match status" value="1"/>
</dbReference>
<dbReference type="FunFam" id="1.20.1110.10:FF:000058">
    <property type="entry name" value="Probable ENA2-Plasma membrane P-type ATPase"/>
    <property type="match status" value="1"/>
</dbReference>
<feature type="transmembrane region" description="Helical" evidence="23">
    <location>
        <begin position="378"/>
        <end position="402"/>
    </location>
</feature>